<dbReference type="PANTHER" id="PTHR47966">
    <property type="entry name" value="BETA-SITE APP-CLEAVING ENZYME, ISOFORM A-RELATED"/>
    <property type="match status" value="1"/>
</dbReference>
<dbReference type="SUPFAM" id="SSF50630">
    <property type="entry name" value="Acid proteases"/>
    <property type="match status" value="1"/>
</dbReference>
<keyword evidence="9" id="KW-0325">Glycoprotein</keyword>
<reference evidence="14" key="1">
    <citation type="submission" date="2023-06" db="EMBL/GenBank/DDBJ databases">
        <title>Genome-scale phylogeny and comparative genomics of the fungal order Sordariales.</title>
        <authorList>
            <consortium name="Lawrence Berkeley National Laboratory"/>
            <person name="Hensen N."/>
            <person name="Bonometti L."/>
            <person name="Westerberg I."/>
            <person name="Brannstrom I.O."/>
            <person name="Guillou S."/>
            <person name="Cros-Aarteil S."/>
            <person name="Calhoun S."/>
            <person name="Haridas S."/>
            <person name="Kuo A."/>
            <person name="Mondo S."/>
            <person name="Pangilinan J."/>
            <person name="Riley R."/>
            <person name="Labutti K."/>
            <person name="Andreopoulos B."/>
            <person name="Lipzen A."/>
            <person name="Chen C."/>
            <person name="Yanf M."/>
            <person name="Daum C."/>
            <person name="Ng V."/>
            <person name="Clum A."/>
            <person name="Steindorff A."/>
            <person name="Ohm R."/>
            <person name="Martin F."/>
            <person name="Silar P."/>
            <person name="Natvig D."/>
            <person name="Lalanne C."/>
            <person name="Gautier V."/>
            <person name="Ament-Velasquez S.L."/>
            <person name="Kruys A."/>
            <person name="Hutchinson M.I."/>
            <person name="Powell A.J."/>
            <person name="Barry K."/>
            <person name="Miller A.N."/>
            <person name="Grigoriev I.V."/>
            <person name="Debuchy R."/>
            <person name="Gladieux P."/>
            <person name="Thoren M.H."/>
            <person name="Johannesson H."/>
        </authorList>
    </citation>
    <scope>NUCLEOTIDE SEQUENCE</scope>
    <source>
        <strain evidence="14">CBS 307.81</strain>
    </source>
</reference>
<dbReference type="InterPro" id="IPR034163">
    <property type="entry name" value="Aspergillopepsin-like_cat_dom"/>
</dbReference>
<feature type="chain" id="PRO_5041263055" evidence="12">
    <location>
        <begin position="21"/>
        <end position="424"/>
    </location>
</feature>
<evidence type="ECO:0000259" key="13">
    <source>
        <dbReference type="PROSITE" id="PS51767"/>
    </source>
</evidence>
<dbReference type="FunFam" id="2.40.70.10:FF:000026">
    <property type="entry name" value="Endothiapepsin"/>
    <property type="match status" value="1"/>
</dbReference>
<dbReference type="EMBL" id="JAULSY010000035">
    <property type="protein sequence ID" value="KAK0670115.1"/>
    <property type="molecule type" value="Genomic_DNA"/>
</dbReference>
<dbReference type="PRINTS" id="PR00792">
    <property type="entry name" value="PEPSIN"/>
</dbReference>
<dbReference type="InterPro" id="IPR021109">
    <property type="entry name" value="Peptidase_aspartic_dom_sf"/>
</dbReference>
<dbReference type="GO" id="GO:0004190">
    <property type="term" value="F:aspartic-type endopeptidase activity"/>
    <property type="evidence" value="ECO:0007669"/>
    <property type="project" value="UniProtKB-KW"/>
</dbReference>
<proteinExistence type="inferred from homology"/>
<keyword evidence="4 11" id="KW-0645">Protease</keyword>
<dbReference type="AlphaFoldDB" id="A0AA39ZFL2"/>
<dbReference type="PROSITE" id="PS00141">
    <property type="entry name" value="ASP_PROTEASE"/>
    <property type="match status" value="1"/>
</dbReference>
<dbReference type="CDD" id="cd06097">
    <property type="entry name" value="Aspergillopepsin_like"/>
    <property type="match status" value="1"/>
</dbReference>
<organism evidence="14 15">
    <name type="scientific">Cercophora samala</name>
    <dbReference type="NCBI Taxonomy" id="330535"/>
    <lineage>
        <taxon>Eukaryota</taxon>
        <taxon>Fungi</taxon>
        <taxon>Dikarya</taxon>
        <taxon>Ascomycota</taxon>
        <taxon>Pezizomycotina</taxon>
        <taxon>Sordariomycetes</taxon>
        <taxon>Sordariomycetidae</taxon>
        <taxon>Sordariales</taxon>
        <taxon>Lasiosphaeriaceae</taxon>
        <taxon>Cercophora</taxon>
    </lineage>
</organism>
<accession>A0AA39ZFL2</accession>
<comment type="caution">
    <text evidence="14">The sequence shown here is derived from an EMBL/GenBank/DDBJ whole genome shotgun (WGS) entry which is preliminary data.</text>
</comment>
<keyword evidence="6 11" id="KW-0064">Aspartyl protease</keyword>
<evidence type="ECO:0000256" key="11">
    <source>
        <dbReference type="RuleBase" id="RU000454"/>
    </source>
</evidence>
<dbReference type="PROSITE" id="PS51767">
    <property type="entry name" value="PEPTIDASE_A1"/>
    <property type="match status" value="1"/>
</dbReference>
<evidence type="ECO:0000256" key="12">
    <source>
        <dbReference type="SAM" id="SignalP"/>
    </source>
</evidence>
<feature type="domain" description="Peptidase A1" evidence="13">
    <location>
        <begin position="111"/>
        <end position="421"/>
    </location>
</feature>
<dbReference type="GO" id="GO:0005576">
    <property type="term" value="C:extracellular region"/>
    <property type="evidence" value="ECO:0007669"/>
    <property type="project" value="UniProtKB-SubCell"/>
</dbReference>
<comment type="subcellular location">
    <subcellularLocation>
        <location evidence="1">Secreted</location>
    </subcellularLocation>
</comment>
<evidence type="ECO:0000256" key="4">
    <source>
        <dbReference type="ARBA" id="ARBA00022670"/>
    </source>
</evidence>
<evidence type="ECO:0000256" key="2">
    <source>
        <dbReference type="ARBA" id="ARBA00007447"/>
    </source>
</evidence>
<evidence type="ECO:0000256" key="7">
    <source>
        <dbReference type="ARBA" id="ARBA00022801"/>
    </source>
</evidence>
<dbReference type="PANTHER" id="PTHR47966:SF23">
    <property type="entry name" value="ASPARTIC ENDOPEPTIDASE, PUTATIVE (AFU_ORTHOLOGUE AFUA_2G15950)-RELATED"/>
    <property type="match status" value="1"/>
</dbReference>
<keyword evidence="15" id="KW-1185">Reference proteome</keyword>
<keyword evidence="7 11" id="KW-0378">Hydrolase</keyword>
<sequence>MTQFLFNITLLGLLVSLVLAAPSSNRIHKRMFKVDRVKNDHFEGYNGPRQLLRAYRKYRLPVPDGLDYAAEQETIRRRVKREMMVKSKSPNIKAAKVGVVTATPELGDVEYLSPISIGGQTINVDFDSGSADLWVFSTDLPQGSTMGHQLFNLTKSTTFTPVPDEFFSIKYGDGSTASGSIGLEKVDVGGVTVTRQAVGVATSVSPAFVDDVPNNGILGLAFSKLNQVKPTKQVTFFDNIMSSLAQPLWTADLKKGRAGSYEFGHIDNTKYTGNLTWIPSDTEEGFWKFSTSGYSIGNEQSRLTDIPESYAIADTGTTLMLLNQEVVDRYYSKVPGSKLLPHLGGVTFPCNANLPDLFLDVGGVYRARIRGADINFAKLKGDTLCYGGIQATTSSTQIWGDVFFRSQFVAFHAGNHSIGIAPHL</sequence>
<dbReference type="InterPro" id="IPR033121">
    <property type="entry name" value="PEPTIDASE_A1"/>
</dbReference>
<dbReference type="Pfam" id="PF00026">
    <property type="entry name" value="Asp"/>
    <property type="match status" value="1"/>
</dbReference>
<protein>
    <submittedName>
        <fullName evidence="14">Penicillopepsin</fullName>
    </submittedName>
</protein>
<dbReference type="Proteomes" id="UP001174997">
    <property type="component" value="Unassembled WGS sequence"/>
</dbReference>
<evidence type="ECO:0000256" key="6">
    <source>
        <dbReference type="ARBA" id="ARBA00022750"/>
    </source>
</evidence>
<keyword evidence="8" id="KW-0865">Zymogen</keyword>
<evidence type="ECO:0000256" key="10">
    <source>
        <dbReference type="PIRSR" id="PIRSR601461-1"/>
    </source>
</evidence>
<dbReference type="InterPro" id="IPR001461">
    <property type="entry name" value="Aspartic_peptidase_A1"/>
</dbReference>
<evidence type="ECO:0000256" key="3">
    <source>
        <dbReference type="ARBA" id="ARBA00022525"/>
    </source>
</evidence>
<keyword evidence="5 12" id="KW-0732">Signal</keyword>
<keyword evidence="3" id="KW-0964">Secreted</keyword>
<evidence type="ECO:0000313" key="15">
    <source>
        <dbReference type="Proteomes" id="UP001174997"/>
    </source>
</evidence>
<evidence type="ECO:0000256" key="1">
    <source>
        <dbReference type="ARBA" id="ARBA00004613"/>
    </source>
</evidence>
<gene>
    <name evidence="14" type="ORF">QBC41DRAFT_390349</name>
</gene>
<evidence type="ECO:0000256" key="9">
    <source>
        <dbReference type="ARBA" id="ARBA00023180"/>
    </source>
</evidence>
<dbReference type="Gene3D" id="2.40.70.10">
    <property type="entry name" value="Acid Proteases"/>
    <property type="match status" value="2"/>
</dbReference>
<feature type="active site" evidence="10">
    <location>
        <position position="127"/>
    </location>
</feature>
<evidence type="ECO:0000256" key="5">
    <source>
        <dbReference type="ARBA" id="ARBA00022729"/>
    </source>
</evidence>
<feature type="active site" evidence="10">
    <location>
        <position position="314"/>
    </location>
</feature>
<feature type="signal peptide" evidence="12">
    <location>
        <begin position="1"/>
        <end position="20"/>
    </location>
</feature>
<name>A0AA39ZFL2_9PEZI</name>
<dbReference type="GO" id="GO:0006508">
    <property type="term" value="P:proteolysis"/>
    <property type="evidence" value="ECO:0007669"/>
    <property type="project" value="UniProtKB-KW"/>
</dbReference>
<evidence type="ECO:0000313" key="14">
    <source>
        <dbReference type="EMBL" id="KAK0670115.1"/>
    </source>
</evidence>
<comment type="similarity">
    <text evidence="2 11">Belongs to the peptidase A1 family.</text>
</comment>
<dbReference type="InterPro" id="IPR001969">
    <property type="entry name" value="Aspartic_peptidase_AS"/>
</dbReference>
<evidence type="ECO:0000256" key="8">
    <source>
        <dbReference type="ARBA" id="ARBA00023145"/>
    </source>
</evidence>